<keyword evidence="4" id="KW-0274">FAD</keyword>
<dbReference type="InterPro" id="IPR050260">
    <property type="entry name" value="FAD-bd_OxRdtase"/>
</dbReference>
<dbReference type="SUPFAM" id="SSF51905">
    <property type="entry name" value="FAD/NAD(P)-binding domain"/>
    <property type="match status" value="1"/>
</dbReference>
<dbReference type="CDD" id="cd01524">
    <property type="entry name" value="RHOD_Pyr_redox"/>
    <property type="match status" value="1"/>
</dbReference>
<dbReference type="InterPro" id="IPR016156">
    <property type="entry name" value="FAD/NAD-linked_Rdtase_dimer_sf"/>
</dbReference>
<keyword evidence="6" id="KW-0676">Redox-active center</keyword>
<evidence type="ECO:0000256" key="4">
    <source>
        <dbReference type="ARBA" id="ARBA00022827"/>
    </source>
</evidence>
<comment type="caution">
    <text evidence="8">The sequence shown here is derived from an EMBL/GenBank/DDBJ whole genome shotgun (WGS) entry which is preliminary data.</text>
</comment>
<comment type="similarity">
    <text evidence="2">Belongs to the class-III pyridine nucleotide-disulfide oxidoreductase family.</text>
</comment>
<gene>
    <name evidence="8" type="ORF">ACFP57_04885</name>
</gene>
<reference evidence="9" key="1">
    <citation type="journal article" date="2019" name="Int. J. Syst. Evol. Microbiol.">
        <title>The Global Catalogue of Microorganisms (GCM) 10K type strain sequencing project: providing services to taxonomists for standard genome sequencing and annotation.</title>
        <authorList>
            <consortium name="The Broad Institute Genomics Platform"/>
            <consortium name="The Broad Institute Genome Sequencing Center for Infectious Disease"/>
            <person name="Wu L."/>
            <person name="Ma J."/>
        </authorList>
    </citation>
    <scope>NUCLEOTIDE SEQUENCE [LARGE SCALE GENOMIC DNA]</scope>
    <source>
        <strain evidence="9">CGMCC 1.15277</strain>
    </source>
</reference>
<dbReference type="PRINTS" id="PR00411">
    <property type="entry name" value="PNDRDTASEI"/>
</dbReference>
<dbReference type="SMART" id="SM00450">
    <property type="entry name" value="RHOD"/>
    <property type="match status" value="1"/>
</dbReference>
<dbReference type="InterPro" id="IPR036873">
    <property type="entry name" value="Rhodanese-like_dom_sf"/>
</dbReference>
<dbReference type="Gene3D" id="3.40.250.10">
    <property type="entry name" value="Rhodanese-like domain"/>
    <property type="match status" value="1"/>
</dbReference>
<sequence>MSTDTTSGRDEATKRYVIVGGVAGGMSTATRLRRLDENAEITVIERSGYVSFANCGLPYYVGGVIEQRSALLLQTPESLAARFGITVLVNTEVVSVNTTAREVTTRSTMSDETSTLAYDELVLSPGARPITPQLPGIERALALRDVEDTDAMAAAVAGAQTAVVIGGGFIGVEVAENLVHRGMQVSLVEATAQVMAPLDPEMATPVHQRLRDCGVDLRLGVSVTAIGDQVVNLSDGSTLPGEVVVAAIGVRPDTTLARMAGLTIGPRGGIAVDEKMTTSDPHVHAIGDAVEKVDGLSHETTLVPLANTANRQGRVLADILSGLPGADRPVLGTAIVGVFGLQVASTGWNEKRLVAAGRPYRALHTHPASHAGYYPGAAQLALKLLVDPETDEILGAQGIGDDGVDKRIDVIATAIAGGLTASDLADLELAYAPAFGSAKDPVNMLGYVDQNTAQGITDTVQWHEVGELMEGGVHLIDVRTPAEVANGAIPGAINIPVDELRDRLDELPEGDLVVSCAVGIRGHIAARMLTQKGRNAKNLDGGYRTWSAGMASRQNAAS</sequence>
<dbReference type="PANTHER" id="PTHR43429:SF1">
    <property type="entry name" value="NAD(P)H SULFUR OXIDOREDUCTASE (COA-DEPENDENT)"/>
    <property type="match status" value="1"/>
</dbReference>
<dbReference type="RefSeq" id="WP_343885039.1">
    <property type="nucleotide sequence ID" value="NZ_BAAAKI010000004.1"/>
</dbReference>
<evidence type="ECO:0000259" key="7">
    <source>
        <dbReference type="PROSITE" id="PS50206"/>
    </source>
</evidence>
<evidence type="ECO:0000256" key="5">
    <source>
        <dbReference type="ARBA" id="ARBA00023002"/>
    </source>
</evidence>
<evidence type="ECO:0000313" key="9">
    <source>
        <dbReference type="Proteomes" id="UP001596266"/>
    </source>
</evidence>
<dbReference type="Gene3D" id="3.50.50.60">
    <property type="entry name" value="FAD/NAD(P)-binding domain"/>
    <property type="match status" value="2"/>
</dbReference>
<dbReference type="EMBL" id="JBHSUA010000009">
    <property type="protein sequence ID" value="MFC6396324.1"/>
    <property type="molecule type" value="Genomic_DNA"/>
</dbReference>
<evidence type="ECO:0000256" key="3">
    <source>
        <dbReference type="ARBA" id="ARBA00022630"/>
    </source>
</evidence>
<keyword evidence="5" id="KW-0560">Oxidoreductase</keyword>
<feature type="domain" description="Rhodanese" evidence="7">
    <location>
        <begin position="469"/>
        <end position="555"/>
    </location>
</feature>
<keyword evidence="3" id="KW-0285">Flavoprotein</keyword>
<dbReference type="PRINTS" id="PR00368">
    <property type="entry name" value="FADPNR"/>
</dbReference>
<dbReference type="SUPFAM" id="SSF52821">
    <property type="entry name" value="Rhodanese/Cell cycle control phosphatase"/>
    <property type="match status" value="1"/>
</dbReference>
<evidence type="ECO:0000313" key="8">
    <source>
        <dbReference type="EMBL" id="MFC6396324.1"/>
    </source>
</evidence>
<protein>
    <submittedName>
        <fullName evidence="8">FAD-dependent oxidoreductase</fullName>
    </submittedName>
</protein>
<proteinExistence type="inferred from homology"/>
<evidence type="ECO:0000256" key="2">
    <source>
        <dbReference type="ARBA" id="ARBA00009130"/>
    </source>
</evidence>
<dbReference type="InterPro" id="IPR004099">
    <property type="entry name" value="Pyr_nucl-diS_OxRdtase_dimer"/>
</dbReference>
<dbReference type="PROSITE" id="PS50206">
    <property type="entry name" value="RHODANESE_3"/>
    <property type="match status" value="1"/>
</dbReference>
<dbReference type="Pfam" id="PF00581">
    <property type="entry name" value="Rhodanese"/>
    <property type="match status" value="1"/>
</dbReference>
<accession>A0ABW1X1G9</accession>
<dbReference type="InterPro" id="IPR036188">
    <property type="entry name" value="FAD/NAD-bd_sf"/>
</dbReference>
<dbReference type="Pfam" id="PF07992">
    <property type="entry name" value="Pyr_redox_2"/>
    <property type="match status" value="1"/>
</dbReference>
<evidence type="ECO:0000256" key="6">
    <source>
        <dbReference type="ARBA" id="ARBA00023284"/>
    </source>
</evidence>
<comment type="cofactor">
    <cofactor evidence="1">
        <name>FAD</name>
        <dbReference type="ChEBI" id="CHEBI:57692"/>
    </cofactor>
</comment>
<organism evidence="8 9">
    <name type="scientific">Luteococcus sanguinis</name>
    <dbReference type="NCBI Taxonomy" id="174038"/>
    <lineage>
        <taxon>Bacteria</taxon>
        <taxon>Bacillati</taxon>
        <taxon>Actinomycetota</taxon>
        <taxon>Actinomycetes</taxon>
        <taxon>Propionibacteriales</taxon>
        <taxon>Propionibacteriaceae</taxon>
        <taxon>Luteococcus</taxon>
    </lineage>
</organism>
<dbReference type="Pfam" id="PF02852">
    <property type="entry name" value="Pyr_redox_dim"/>
    <property type="match status" value="1"/>
</dbReference>
<evidence type="ECO:0000256" key="1">
    <source>
        <dbReference type="ARBA" id="ARBA00001974"/>
    </source>
</evidence>
<dbReference type="PANTHER" id="PTHR43429">
    <property type="entry name" value="PYRIDINE NUCLEOTIDE-DISULFIDE OXIDOREDUCTASE DOMAIN-CONTAINING"/>
    <property type="match status" value="1"/>
</dbReference>
<dbReference type="InterPro" id="IPR001763">
    <property type="entry name" value="Rhodanese-like_dom"/>
</dbReference>
<name>A0ABW1X1G9_9ACTN</name>
<dbReference type="SUPFAM" id="SSF55424">
    <property type="entry name" value="FAD/NAD-linked reductases, dimerisation (C-terminal) domain"/>
    <property type="match status" value="1"/>
</dbReference>
<dbReference type="InterPro" id="IPR023753">
    <property type="entry name" value="FAD/NAD-binding_dom"/>
</dbReference>
<dbReference type="Proteomes" id="UP001596266">
    <property type="component" value="Unassembled WGS sequence"/>
</dbReference>
<keyword evidence="9" id="KW-1185">Reference proteome</keyword>